<dbReference type="VEuPathDB" id="GiardiaDB:GLP15_673"/>
<dbReference type="Proteomes" id="UP000008974">
    <property type="component" value="Unassembled WGS sequence"/>
</dbReference>
<organism evidence="2 3">
    <name type="scientific">Giardia intestinalis (strain P15)</name>
    <name type="common">Giardia lamblia</name>
    <dbReference type="NCBI Taxonomy" id="658858"/>
    <lineage>
        <taxon>Eukaryota</taxon>
        <taxon>Metamonada</taxon>
        <taxon>Diplomonadida</taxon>
        <taxon>Hexamitidae</taxon>
        <taxon>Giardiinae</taxon>
        <taxon>Giardia</taxon>
    </lineage>
</organism>
<reference evidence="2 3" key="1">
    <citation type="journal article" date="2010" name="BMC Genomics">
        <title>Genome analysis and comparative genomics of a Giardia intestinalis assemblage E isolate.</title>
        <authorList>
            <person name="Jerlstrom-Hultqvist J."/>
            <person name="Franzen O."/>
            <person name="Ankarklev J."/>
            <person name="Xu F."/>
            <person name="Nohynkova E."/>
            <person name="Andersson J.O."/>
            <person name="Svard S.G."/>
            <person name="Andersson B."/>
        </authorList>
    </citation>
    <scope>NUCLEOTIDE SEQUENCE [LARGE SCALE GENOMIC DNA]</scope>
    <source>
        <strain evidence="2 3">P15</strain>
    </source>
</reference>
<evidence type="ECO:0000313" key="3">
    <source>
        <dbReference type="Proteomes" id="UP000008974"/>
    </source>
</evidence>
<proteinExistence type="predicted"/>
<gene>
    <name evidence="2" type="ORF">GLP15_673</name>
</gene>
<sequence>MFSYYPRSSYWQDEFGHAPSCARYVPATRIKSPPRSATSLQRSTKGLHASKTTIFNPTVFKTYNPEARASFTSKEVVTLIGPAPRYIDGHAIYCLENIMDPHVQVVKRTNVQAFDADKIVLEFQLPHGVSATDINVLFAENKLNIQIPHCLSATQECHVIDIADGFLGDEYDEYGHYESLQAEINKREQLEKRKRQEEEERRRYKALLERQLEKERKRVEERSYTQHRHSKPDIFEPNGYFFPFSNQSNFSQLLFM</sequence>
<protein>
    <submittedName>
        <fullName evidence="2">Uncharacterized protein</fullName>
    </submittedName>
</protein>
<accession>E1F5D6</accession>
<evidence type="ECO:0000256" key="1">
    <source>
        <dbReference type="SAM" id="Coils"/>
    </source>
</evidence>
<dbReference type="OrthoDB" id="10259617at2759"/>
<dbReference type="AlphaFoldDB" id="E1F5D6"/>
<name>E1F5D6_GIAIA</name>
<dbReference type="EMBL" id="ACVC01000185">
    <property type="protein sequence ID" value="EFO62407.1"/>
    <property type="molecule type" value="Genomic_DNA"/>
</dbReference>
<dbReference type="OMA" id="IDGHAIY"/>
<keyword evidence="1" id="KW-0175">Coiled coil</keyword>
<feature type="coiled-coil region" evidence="1">
    <location>
        <begin position="177"/>
        <end position="214"/>
    </location>
</feature>
<comment type="caution">
    <text evidence="2">The sequence shown here is derived from an EMBL/GenBank/DDBJ whole genome shotgun (WGS) entry which is preliminary data.</text>
</comment>
<evidence type="ECO:0000313" key="2">
    <source>
        <dbReference type="EMBL" id="EFO62407.1"/>
    </source>
</evidence>